<evidence type="ECO:0000259" key="8">
    <source>
        <dbReference type="Pfam" id="PF03918"/>
    </source>
</evidence>
<feature type="signal peptide" evidence="7">
    <location>
        <begin position="1"/>
        <end position="19"/>
    </location>
</feature>
<sequence>MRYLMLTAYLLCMSFAANAVIETYPFDTDVQRARYQHFIEELRCPKCQNQNLSGSDSAIAEDLRRQIHRMIMDDKSDIEITQYMVARYGDFILYRPQFNSATAVLWLSPIALLLIGLWVWWRMWTKRPRATSTTSDELTLAEQQQLKSLLSERDELDTKMDSERRSK</sequence>
<dbReference type="EMBL" id="JBFRYA010000007">
    <property type="protein sequence ID" value="MEX1669283.1"/>
    <property type="molecule type" value="Genomic_DNA"/>
</dbReference>
<evidence type="ECO:0000256" key="1">
    <source>
        <dbReference type="ARBA" id="ARBA00010342"/>
    </source>
</evidence>
<evidence type="ECO:0000256" key="3">
    <source>
        <dbReference type="ARBA" id="ARBA00022723"/>
    </source>
</evidence>
<evidence type="ECO:0000313" key="9">
    <source>
        <dbReference type="EMBL" id="MEX1669283.1"/>
    </source>
</evidence>
<accession>A0ABV3U812</accession>
<keyword evidence="6 7" id="KW-0408">Iron</keyword>
<dbReference type="PANTHER" id="PTHR47870:SF1">
    <property type="entry name" value="CYTOCHROME C-TYPE BIOGENESIS PROTEIN CCMH"/>
    <property type="match status" value="1"/>
</dbReference>
<organism evidence="9 10">
    <name type="scientific">Zhongshania guokunii</name>
    <dbReference type="NCBI Taxonomy" id="641783"/>
    <lineage>
        <taxon>Bacteria</taxon>
        <taxon>Pseudomonadati</taxon>
        <taxon>Pseudomonadota</taxon>
        <taxon>Gammaproteobacteria</taxon>
        <taxon>Cellvibrionales</taxon>
        <taxon>Spongiibacteraceae</taxon>
        <taxon>Zhongshania</taxon>
    </lineage>
</organism>
<feature type="chain" id="PRO_5044979460" description="Cytochrome c-type biogenesis protein" evidence="7">
    <location>
        <begin position="20"/>
        <end position="167"/>
    </location>
</feature>
<evidence type="ECO:0000256" key="4">
    <source>
        <dbReference type="ARBA" id="ARBA00022729"/>
    </source>
</evidence>
<keyword evidence="2 7" id="KW-0349">Heme</keyword>
<evidence type="ECO:0000313" key="10">
    <source>
        <dbReference type="Proteomes" id="UP001557485"/>
    </source>
</evidence>
<dbReference type="Proteomes" id="UP001557485">
    <property type="component" value="Unassembled WGS sequence"/>
</dbReference>
<evidence type="ECO:0000256" key="6">
    <source>
        <dbReference type="ARBA" id="ARBA00023004"/>
    </source>
</evidence>
<comment type="similarity">
    <text evidence="1 7">Belongs to the CcmH/CycL/Ccl2/NrfF family.</text>
</comment>
<keyword evidence="7" id="KW-0812">Transmembrane</keyword>
<keyword evidence="3 7" id="KW-0479">Metal-binding</keyword>
<keyword evidence="5" id="KW-0201">Cytochrome c-type biogenesis</keyword>
<feature type="transmembrane region" description="Helical" evidence="7">
    <location>
        <begin position="103"/>
        <end position="121"/>
    </location>
</feature>
<name>A0ABV3U812_9GAMM</name>
<dbReference type="Gene3D" id="1.10.8.640">
    <property type="entry name" value="Cytochrome C biogenesis protein"/>
    <property type="match status" value="1"/>
</dbReference>
<comment type="function">
    <text evidence="7">Possible subunit of a heme lyase.</text>
</comment>
<dbReference type="InterPro" id="IPR038297">
    <property type="entry name" value="CcmH/CycL/NrfF/Ccl2_sf"/>
</dbReference>
<keyword evidence="10" id="KW-1185">Reference proteome</keyword>
<dbReference type="Pfam" id="PF03918">
    <property type="entry name" value="CcmH"/>
    <property type="match status" value="1"/>
</dbReference>
<gene>
    <name evidence="9" type="ORF">AB4876_10195</name>
</gene>
<protein>
    <recommendedName>
        <fullName evidence="7">Cytochrome c-type biogenesis protein</fullName>
    </recommendedName>
</protein>
<dbReference type="InterPro" id="IPR005616">
    <property type="entry name" value="CcmH/CycL/Ccl2/NrfF_N"/>
</dbReference>
<dbReference type="InterPro" id="IPR051263">
    <property type="entry name" value="C-type_cytochrome_biogenesis"/>
</dbReference>
<comment type="caution">
    <text evidence="9">The sequence shown here is derived from an EMBL/GenBank/DDBJ whole genome shotgun (WGS) entry which is preliminary data.</text>
</comment>
<evidence type="ECO:0000256" key="7">
    <source>
        <dbReference type="RuleBase" id="RU364112"/>
    </source>
</evidence>
<evidence type="ECO:0000256" key="2">
    <source>
        <dbReference type="ARBA" id="ARBA00022617"/>
    </source>
</evidence>
<keyword evidence="7" id="KW-1133">Transmembrane helix</keyword>
<dbReference type="PANTHER" id="PTHR47870">
    <property type="entry name" value="CYTOCHROME C-TYPE BIOGENESIS PROTEIN CCMH"/>
    <property type="match status" value="1"/>
</dbReference>
<reference evidence="9 10" key="1">
    <citation type="journal article" date="2011" name="Int. J. Syst. Evol. Microbiol.">
        <title>Zhongshania antarctica gen. nov., sp. nov. and Zhongshania guokunii sp. nov., gammaproteobacteria respectively isolated from coastal attached (fast) ice and surface seawater of the Antarctic.</title>
        <authorList>
            <person name="Li H.J."/>
            <person name="Zhang X.Y."/>
            <person name="Chen C.X."/>
            <person name="Zhang Y.J."/>
            <person name="Gao Z.M."/>
            <person name="Yu Y."/>
            <person name="Chen X.L."/>
            <person name="Chen B."/>
            <person name="Zhang Y.Z."/>
        </authorList>
    </citation>
    <scope>NUCLEOTIDE SEQUENCE [LARGE SCALE GENOMIC DNA]</scope>
    <source>
        <strain evidence="9 10">ZS6-22T</strain>
    </source>
</reference>
<keyword evidence="7" id="KW-0472">Membrane</keyword>
<feature type="domain" description="CcmH/CycL/Ccl2/NrfF N-terminal" evidence="8">
    <location>
        <begin position="9"/>
        <end position="150"/>
    </location>
</feature>
<keyword evidence="4 7" id="KW-0732">Signal</keyword>
<dbReference type="RefSeq" id="WP_368381553.1">
    <property type="nucleotide sequence ID" value="NZ_JBFRYA010000007.1"/>
</dbReference>
<dbReference type="CDD" id="cd16378">
    <property type="entry name" value="CcmH_N"/>
    <property type="match status" value="1"/>
</dbReference>
<evidence type="ECO:0000256" key="5">
    <source>
        <dbReference type="ARBA" id="ARBA00022748"/>
    </source>
</evidence>
<proteinExistence type="inferred from homology"/>